<dbReference type="RefSeq" id="WP_084858076.1">
    <property type="nucleotide sequence ID" value="NZ_NBWC01000028.1"/>
</dbReference>
<dbReference type="OrthoDB" id="9781023at2"/>
<comment type="caution">
    <text evidence="2">The sequence shown here is derived from an EMBL/GenBank/DDBJ whole genome shotgun (WGS) entry which is preliminary data.</text>
</comment>
<organism evidence="2 3">
    <name type="scientific">Pseudomonas putida</name>
    <name type="common">Arthrobacter siderocapsulatus</name>
    <dbReference type="NCBI Taxonomy" id="303"/>
    <lineage>
        <taxon>Bacteria</taxon>
        <taxon>Pseudomonadati</taxon>
        <taxon>Pseudomonadota</taxon>
        <taxon>Gammaproteobacteria</taxon>
        <taxon>Pseudomonadales</taxon>
        <taxon>Pseudomonadaceae</taxon>
        <taxon>Pseudomonas</taxon>
    </lineage>
</organism>
<evidence type="ECO:0000313" key="3">
    <source>
        <dbReference type="Proteomes" id="UP000193675"/>
    </source>
</evidence>
<name>A0A1X0ZSH2_PSEPU</name>
<dbReference type="AlphaFoldDB" id="A0A1X0ZSH2"/>
<dbReference type="InterPro" id="IPR036518">
    <property type="entry name" value="CobE/GbiG_C_sf"/>
</dbReference>
<dbReference type="InterPro" id="IPR002750">
    <property type="entry name" value="CobE/GbiG_C"/>
</dbReference>
<dbReference type="Proteomes" id="UP000193675">
    <property type="component" value="Unassembled WGS sequence"/>
</dbReference>
<dbReference type="PANTHER" id="PTHR37477">
    <property type="entry name" value="COBALT-PRECORRIN-5A HYDROLASE"/>
    <property type="match status" value="1"/>
</dbReference>
<reference evidence="2 3" key="1">
    <citation type="submission" date="2017-04" db="EMBL/GenBank/DDBJ databases">
        <title>Presence of VIM-2 positive Pseudomonas species in chickens and their surrounding environment.</title>
        <authorList>
            <person name="Zhang R."/>
        </authorList>
    </citation>
    <scope>NUCLEOTIDE SEQUENCE [LARGE SCALE GENOMIC DNA]</scope>
    <source>
        <strain evidence="2 3">DZ-C18</strain>
    </source>
</reference>
<dbReference type="Pfam" id="PF01890">
    <property type="entry name" value="CbiG_C"/>
    <property type="match status" value="1"/>
</dbReference>
<dbReference type="Gene3D" id="3.30.420.180">
    <property type="entry name" value="CobE/GbiG C-terminal domain"/>
    <property type="match status" value="1"/>
</dbReference>
<sequence>MPAFYAGFGCRRGCPADHLERLLRDALAAHGLQLAQLRGIASIDLKAEEAGLQALASRLGLALTLFPSVKLHAFEPLLSHRSAAAFNHSGCWGVAESAALALAAQKKGTPRLLVPRQVGDRATVALACSR</sequence>
<dbReference type="PANTHER" id="PTHR37477:SF1">
    <property type="entry name" value="COBALT-PRECORRIN-5A HYDROLASE"/>
    <property type="match status" value="1"/>
</dbReference>
<gene>
    <name evidence="2" type="ORF">B7H17_18055</name>
</gene>
<evidence type="ECO:0000313" key="2">
    <source>
        <dbReference type="EMBL" id="ORL62639.1"/>
    </source>
</evidence>
<feature type="domain" description="CobE/GbiG C-terminal" evidence="1">
    <location>
        <begin position="5"/>
        <end position="127"/>
    </location>
</feature>
<accession>A0A1X0ZSH2</accession>
<dbReference type="SUPFAM" id="SSF159664">
    <property type="entry name" value="CobE/GbiG C-terminal domain-like"/>
    <property type="match status" value="1"/>
</dbReference>
<proteinExistence type="predicted"/>
<protein>
    <submittedName>
        <fullName evidence="2">Cobalamin biosynthesis protein CobE</fullName>
    </submittedName>
</protein>
<dbReference type="InterPro" id="IPR052553">
    <property type="entry name" value="CbiG_hydrolase"/>
</dbReference>
<dbReference type="EMBL" id="NBWC01000028">
    <property type="protein sequence ID" value="ORL62639.1"/>
    <property type="molecule type" value="Genomic_DNA"/>
</dbReference>
<dbReference type="GO" id="GO:0009236">
    <property type="term" value="P:cobalamin biosynthetic process"/>
    <property type="evidence" value="ECO:0007669"/>
    <property type="project" value="InterPro"/>
</dbReference>
<evidence type="ECO:0000259" key="1">
    <source>
        <dbReference type="Pfam" id="PF01890"/>
    </source>
</evidence>